<proteinExistence type="predicted"/>
<dbReference type="InterPro" id="IPR010071">
    <property type="entry name" value="AA_adenyl_dom"/>
</dbReference>
<dbReference type="Gene3D" id="3.30.559.30">
    <property type="entry name" value="Nonribosomal peptide synthetase, condensation domain"/>
    <property type="match status" value="3"/>
</dbReference>
<dbReference type="CDD" id="cd19542">
    <property type="entry name" value="CT_NRPS-like"/>
    <property type="match status" value="1"/>
</dbReference>
<dbReference type="GO" id="GO:0031177">
    <property type="term" value="F:phosphopantetheine binding"/>
    <property type="evidence" value="ECO:0007669"/>
    <property type="project" value="InterPro"/>
</dbReference>
<dbReference type="GO" id="GO:0005737">
    <property type="term" value="C:cytoplasm"/>
    <property type="evidence" value="ECO:0007669"/>
    <property type="project" value="TreeGrafter"/>
</dbReference>
<dbReference type="GO" id="GO:0044550">
    <property type="term" value="P:secondary metabolite biosynthetic process"/>
    <property type="evidence" value="ECO:0007669"/>
    <property type="project" value="TreeGrafter"/>
</dbReference>
<dbReference type="Gene3D" id="1.10.1200.10">
    <property type="entry name" value="ACP-like"/>
    <property type="match status" value="3"/>
</dbReference>
<dbReference type="Gene3D" id="3.30.559.10">
    <property type="entry name" value="Chloramphenicol acetyltransferase-like domain"/>
    <property type="match status" value="3"/>
</dbReference>
<dbReference type="InterPro" id="IPR036736">
    <property type="entry name" value="ACP-like_sf"/>
</dbReference>
<dbReference type="PROSITE" id="PS00455">
    <property type="entry name" value="AMP_BINDING"/>
    <property type="match status" value="1"/>
</dbReference>
<keyword evidence="3" id="KW-0436">Ligase</keyword>
<reference evidence="7" key="1">
    <citation type="submission" date="2021-01" db="EMBL/GenBank/DDBJ databases">
        <authorList>
            <person name="Kaushik A."/>
        </authorList>
    </citation>
    <scope>NUCLEOTIDE SEQUENCE</scope>
    <source>
        <strain evidence="7">AG3-T5</strain>
    </source>
</reference>
<dbReference type="PANTHER" id="PTHR45527:SF1">
    <property type="entry name" value="FATTY ACID SYNTHASE"/>
    <property type="match status" value="1"/>
</dbReference>
<dbReference type="InterPro" id="IPR009081">
    <property type="entry name" value="PP-bd_ACP"/>
</dbReference>
<feature type="compositionally biased region" description="Basic and acidic residues" evidence="5">
    <location>
        <begin position="1316"/>
        <end position="1329"/>
    </location>
</feature>
<dbReference type="Gene3D" id="3.40.50.12780">
    <property type="entry name" value="N-terminal domain of ligase-like"/>
    <property type="match status" value="1"/>
</dbReference>
<dbReference type="InterPro" id="IPR020845">
    <property type="entry name" value="AMP-binding_CS"/>
</dbReference>
<dbReference type="Gene3D" id="3.30.300.30">
    <property type="match status" value="1"/>
</dbReference>
<feature type="region of interest" description="Disordered" evidence="5">
    <location>
        <begin position="1301"/>
        <end position="1329"/>
    </location>
</feature>
<dbReference type="PROSITE" id="PS00012">
    <property type="entry name" value="PHOSPHOPANTETHEINE"/>
    <property type="match status" value="1"/>
</dbReference>
<protein>
    <recommendedName>
        <fullName evidence="6">Carrier domain-containing protein</fullName>
    </recommendedName>
</protein>
<comment type="caution">
    <text evidence="7">The sequence shown here is derived from an EMBL/GenBank/DDBJ whole genome shotgun (WGS) entry which is preliminary data.</text>
</comment>
<dbReference type="Proteomes" id="UP000663841">
    <property type="component" value="Unassembled WGS sequence"/>
</dbReference>
<dbReference type="SUPFAM" id="SSF52777">
    <property type="entry name" value="CoA-dependent acyltransferases"/>
    <property type="match status" value="7"/>
</dbReference>
<dbReference type="InterPro" id="IPR042099">
    <property type="entry name" value="ANL_N_sf"/>
</dbReference>
<evidence type="ECO:0000259" key="6">
    <source>
        <dbReference type="PROSITE" id="PS50075"/>
    </source>
</evidence>
<dbReference type="SUPFAM" id="SSF47336">
    <property type="entry name" value="ACP-like"/>
    <property type="match status" value="2"/>
</dbReference>
<sequence>MGSTELLSGYRYQPLPDLSGKRDTVHSKLSLTRTVRIQLHEEFRHANISLQSVIRAAFAKVLLGYIESSEFLFTNIENTFEHQDPSLILLRVSLSGCDSWIAFARQIEQQASTHVNISLDSVGPIIGLPLEVNALPARFISGSLEALNSAYSDGLLLLGIPSPQTNETPYPASQGGEFDLSVVCDSAIMSQSALQIYIEQVCATALYISTNPTMSPSCVIPLANHLKSVYEEDYDQSQAHVAVEWLMHNAATRPDAIAHEIYSTLEAPPVLLSYAELNSRSNMLANWFMENGVQLEDKVAVCRARDEHFYIANAALFKCGACYVSIDPELPLERRQFIVRDSGARFVVTTASLAPDFGDAAFVPESTAATKAMLQQPCSNICLAQLDLLAYLLYTSGTTGTPKGCLLNHRGLYWAIEAMCTYPRPVTNPDADKRLALASIAFDVHIAEICQTWCLGTRLVSAPRYEILADLQGNLINLGITHAGMVPSMIEATLSGPDDLPLKYLVSGGEKISDSLLRKWANHPSLILANFYGPTEATIGCTSRLIRQTDRKENIGHPFPSCRAYVVDASMNIVPRGHLGELVVEGPLVGRGYHNLPDATAKAFKKWPTPDSNSYCTGDLVRMMPDDSIEIMGRIDTQIKLRGVRIESEGVSNVLRKASEQPLDVATLIAKHPESGSELLVSFVAFGDRQISVAERRSGHVELAHDFPTALMESLKSMAARELAVYMRPSHIVPVTFLPLSLNMKTDTKLLAEFFCVTPISTLLSVQREHKVTELPLSTQRTGALDADQRSVAEIVSCLCNTPYAQIRADSNLLECGMDSLKISALARELRKLWTNSRIAVTDILAAPVLSSVALLKQNSGQENMESSNSLEEFDRMWRVTAESIFRPDDIESVLPTFPVQEGVLFQAMVSPTQYVQHFIYRIKEHVKSADLHRAWAETIYRHPILRTVFLVEDTPLQVLLRPEAVQVPLATHNQPLRLESTSFSSWFVESEKDRISVEINCDLTTPTFRVNIYELEDRFMVLSLSHAIYDGVALPSLMKGLDGTIVGHETGEVVPLHPFLESVQTLQETAREFWVEKFSHLDLESLSPRRPVKRQAQYIRRIFTTISFKGMQSACRVQHTTLQALGCASYALAGRDSLGWQGNAIFGIIRSGRSLPVDGVETAVVPLVSLVPFVFTDLGVSPSDALNKSQAELASTLAFEHTPLGNIQRWLGIQSLFETLFSCRIEESRVPYQSFEHCETKAPSTEFILSVELLADPGTNTIEVKAAFTNELDIRQVENLLSTLEHHFWLLARGKSIPSPIGETAEPTQQQDLGARSDKPQRTGGKNDKLARTLTPVVASFLKAELALVTPDASLVSLGLTSLKAVALSRKLKDVGIFVSPIDIIQADTIERLALKCEVSEAQVQPGINSEHTQWLDTLHQELVDGLDTASLKLSDDDKLHVTGATALQAGMLSQTVSSEARLYVHGFTFKLRPDCSLERLKSSWRQAIQDISTLRTSFIFSENAGRWAQVVHSDFELPWISREFEEPSRALSEFISDLPLTDVRDFKQPPLHFCHFEIDGYDYLLVVLHHALYDGLSLPLLFHRVRSIYHGITSPSLVSFHDLVPRILLQEHFGTSYWVNKLTDASVSTFPRTSISSSVGAWRSSAECRVGLAEIQRTCRRYQVNVQCLGQAAMAKVLSQLLQQDDVIFGQVISGRTLPGAEEVIGPVFNTIPCHIDLSSYRTYGDLLRGIQHANNEGLSYQHASLRSIQRGLGVKSLIDALFLFQPDVSVQSTDLHPIWDPLEPADKDETKTQYALNVELHQSPSGFTIRASCSAAVMDQTKLRELLSKFSEILRQVATYPSTLVNNTGLNPAKPDRGPKISTVSVAQTANATAYTSDFDSWSVGQMKFRDLLVAFTKIPASNIQPYSQLAALGLDSISSIQLASMAKRAGIKLSAADVARSTTLADVAAIISRNSELPGPSDKGPVLPPSRQLLDDQVILQVRQALPASLRDAVELFAPATPGMNFMLSSWVRSGGWRFQHAFTFKVAHSVDSSRLHHAWDKLIERHAILRSIFVPLGGQNVLCVLKPGSIQTPWNEVIAGGSIDDLEEVGRIARQTVGNPPVLRNGPAARLTYMRGKESDYLVLEMHHALYDAWSFNMILQDWEDLYMGNTPTDRNDLSHLVNVIASQGKAPEQRAYWETAFEGFQPLLVEQPADTHSTSYRPLSLASAGELAKQAPIPLLFSLGMFQTVMATRPRLSRAARLITGVFAVTGACLSTLALAQHSDSRMPVSRTSCVFRDLVFGFSTLNKLSMEWGLPLHMILLTCWARVQARRSDSGERGVVFGLLHSGRGLDGTDDIAAPCINVLPVYVRSPLQEDTFMVARSLHTDLKSRSAVVQQSRLQDIGAWVGASGNPLFHYFVNILKVPSMSSQNKASNSMLERIKVSNSPVATRNIEPNTFGRPLNPAFEAMQEVQDDCMIEIFFDSKRDSIGMEVTCKSTVLSQDQAQELASEWGKDVLDVFRSRSVVA</sequence>
<evidence type="ECO:0000256" key="3">
    <source>
        <dbReference type="ARBA" id="ARBA00022598"/>
    </source>
</evidence>
<dbReference type="GO" id="GO:0016874">
    <property type="term" value="F:ligase activity"/>
    <property type="evidence" value="ECO:0007669"/>
    <property type="project" value="UniProtKB-KW"/>
</dbReference>
<evidence type="ECO:0000256" key="2">
    <source>
        <dbReference type="ARBA" id="ARBA00022553"/>
    </source>
</evidence>
<dbReference type="Pfam" id="PF00501">
    <property type="entry name" value="AMP-binding"/>
    <property type="match status" value="1"/>
</dbReference>
<accession>A0A8H2X9U7</accession>
<dbReference type="SUPFAM" id="SSF56801">
    <property type="entry name" value="Acetyl-CoA synthetase-like"/>
    <property type="match status" value="1"/>
</dbReference>
<dbReference type="InterPro" id="IPR023213">
    <property type="entry name" value="CAT-like_dom_sf"/>
</dbReference>
<keyword evidence="2" id="KW-0597">Phosphoprotein</keyword>
<dbReference type="PROSITE" id="PS50075">
    <property type="entry name" value="CARRIER"/>
    <property type="match status" value="1"/>
</dbReference>
<dbReference type="Pfam" id="PF00668">
    <property type="entry name" value="Condensation"/>
    <property type="match status" value="3"/>
</dbReference>
<keyword evidence="1" id="KW-0596">Phosphopantetheine</keyword>
<dbReference type="InterPro" id="IPR006162">
    <property type="entry name" value="Ppantetheine_attach_site"/>
</dbReference>
<dbReference type="EMBL" id="CAJMWW010000074">
    <property type="protein sequence ID" value="CAE6419816.1"/>
    <property type="molecule type" value="Genomic_DNA"/>
</dbReference>
<dbReference type="NCBIfam" id="TIGR01733">
    <property type="entry name" value="AA-adenyl-dom"/>
    <property type="match status" value="1"/>
</dbReference>
<organism evidence="7 8">
    <name type="scientific">Rhizoctonia solani</name>
    <dbReference type="NCBI Taxonomy" id="456999"/>
    <lineage>
        <taxon>Eukaryota</taxon>
        <taxon>Fungi</taxon>
        <taxon>Dikarya</taxon>
        <taxon>Basidiomycota</taxon>
        <taxon>Agaricomycotina</taxon>
        <taxon>Agaricomycetes</taxon>
        <taxon>Cantharellales</taxon>
        <taxon>Ceratobasidiaceae</taxon>
        <taxon>Rhizoctonia</taxon>
    </lineage>
</organism>
<dbReference type="PANTHER" id="PTHR45527">
    <property type="entry name" value="NONRIBOSOMAL PEPTIDE SYNTHETASE"/>
    <property type="match status" value="1"/>
</dbReference>
<dbReference type="InterPro" id="IPR000873">
    <property type="entry name" value="AMP-dep_synth/lig_dom"/>
</dbReference>
<evidence type="ECO:0000256" key="1">
    <source>
        <dbReference type="ARBA" id="ARBA00022450"/>
    </source>
</evidence>
<dbReference type="SMART" id="SM00823">
    <property type="entry name" value="PKS_PP"/>
    <property type="match status" value="2"/>
</dbReference>
<name>A0A8H2X9U7_9AGAM</name>
<dbReference type="Pfam" id="PF00550">
    <property type="entry name" value="PP-binding"/>
    <property type="match status" value="2"/>
</dbReference>
<keyword evidence="4" id="KW-0511">Multifunctional enzyme</keyword>
<gene>
    <name evidence="7" type="ORF">RDB_LOCUS42469</name>
</gene>
<dbReference type="InterPro" id="IPR045851">
    <property type="entry name" value="AMP-bd_C_sf"/>
</dbReference>
<evidence type="ECO:0000256" key="5">
    <source>
        <dbReference type="SAM" id="MobiDB-lite"/>
    </source>
</evidence>
<dbReference type="GO" id="GO:0043041">
    <property type="term" value="P:amino acid activation for nonribosomal peptide biosynthetic process"/>
    <property type="evidence" value="ECO:0007669"/>
    <property type="project" value="TreeGrafter"/>
</dbReference>
<evidence type="ECO:0000256" key="4">
    <source>
        <dbReference type="ARBA" id="ARBA00023268"/>
    </source>
</evidence>
<dbReference type="InterPro" id="IPR001242">
    <property type="entry name" value="Condensation_dom"/>
</dbReference>
<dbReference type="InterPro" id="IPR020806">
    <property type="entry name" value="PKS_PP-bd"/>
</dbReference>
<feature type="domain" description="Carrier" evidence="6">
    <location>
        <begin position="1886"/>
        <end position="1959"/>
    </location>
</feature>
<evidence type="ECO:0000313" key="8">
    <source>
        <dbReference type="Proteomes" id="UP000663841"/>
    </source>
</evidence>
<evidence type="ECO:0000313" key="7">
    <source>
        <dbReference type="EMBL" id="CAE6419816.1"/>
    </source>
</evidence>